<name>A0AC35U8B4_9BILA</name>
<evidence type="ECO:0000313" key="2">
    <source>
        <dbReference type="WBParaSite" id="RSKR_0000869900.1"/>
    </source>
</evidence>
<accession>A0AC35U8B4</accession>
<evidence type="ECO:0000313" key="1">
    <source>
        <dbReference type="Proteomes" id="UP000095286"/>
    </source>
</evidence>
<protein>
    <submittedName>
        <fullName evidence="2">CBM21 domain-containing protein</fullName>
    </submittedName>
</protein>
<dbReference type="WBParaSite" id="RSKR_0000869900.1">
    <property type="protein sequence ID" value="RSKR_0000869900.1"/>
    <property type="gene ID" value="RSKR_0000869900"/>
</dbReference>
<dbReference type="Proteomes" id="UP000095286">
    <property type="component" value="Unplaced"/>
</dbReference>
<reference evidence="2" key="1">
    <citation type="submission" date="2016-11" db="UniProtKB">
        <authorList>
            <consortium name="WormBaseParasite"/>
        </authorList>
    </citation>
    <scope>IDENTIFICATION</scope>
    <source>
        <strain evidence="2">KR3021</strain>
    </source>
</reference>
<sequence length="363" mass="40928">MSSCECNDDSDSADSAASSGISSSEEQNLLDDDFGPCIDFGAFINEKSRQTEDIGNNSDDSSSSSISTILAGNSIIDCQTPSPTTRDSSFNAILPKKCVKFADEIGKELYTIRVMTEPSDYPPHLSPSILRRYKTVEEDSDECWDSDSSDNGKSKASWTLTFKQPASEYVKFRESLEKNKVALENVVLKNDHHRMSGTIKVVNLSFEKKVFLRLTTDGWKTFSDKVATYQPSNSKLYDTFCFEAEIPWDENENASIEFCICYKGGDQEYWDSNDGTNYRLITEACKYKNYLTQPLAYATTVADIDFNRSPNSMSKHERGPKLGYQANISTSTRLGSFEDTYSMKPSNWTQYASWKNVTNNPYW</sequence>
<organism evidence="1 2">
    <name type="scientific">Rhabditophanes sp. KR3021</name>
    <dbReference type="NCBI Taxonomy" id="114890"/>
    <lineage>
        <taxon>Eukaryota</taxon>
        <taxon>Metazoa</taxon>
        <taxon>Ecdysozoa</taxon>
        <taxon>Nematoda</taxon>
        <taxon>Chromadorea</taxon>
        <taxon>Rhabditida</taxon>
        <taxon>Tylenchina</taxon>
        <taxon>Panagrolaimomorpha</taxon>
        <taxon>Strongyloidoidea</taxon>
        <taxon>Alloionematidae</taxon>
        <taxon>Rhabditophanes</taxon>
    </lineage>
</organism>
<proteinExistence type="predicted"/>